<evidence type="ECO:0000313" key="1">
    <source>
        <dbReference type="EMBL" id="MBR8645761.1"/>
    </source>
</evidence>
<sequence length="125" mass="13751">MTSLGMGPVAVIERVDIGDNPDGEVHWHPSLGSLDTVPSLPGHKFQVAPYYSRNLPLPHRQSVKTEGSFDCRKMIRLVTHNLVAYMDLLEVVDSSLHNNGAEPVRRLDMDNIAGLVHSCSPLTNP</sequence>
<evidence type="ECO:0000313" key="2">
    <source>
        <dbReference type="Proteomes" id="UP000680045"/>
    </source>
</evidence>
<name>A0A941FLM2_9BACI</name>
<dbReference type="EMBL" id="JAGTPW010000050">
    <property type="protein sequence ID" value="MBR8645761.1"/>
    <property type="molecule type" value="Genomic_DNA"/>
</dbReference>
<accession>A0A941FLM2</accession>
<gene>
    <name evidence="1" type="ORF">KEH51_22460</name>
</gene>
<dbReference type="Proteomes" id="UP000680045">
    <property type="component" value="Unassembled WGS sequence"/>
</dbReference>
<comment type="caution">
    <text evidence="1">The sequence shown here is derived from an EMBL/GenBank/DDBJ whole genome shotgun (WGS) entry which is preliminary data.</text>
</comment>
<dbReference type="AlphaFoldDB" id="A0A941FLM2"/>
<protein>
    <submittedName>
        <fullName evidence="1">Uncharacterized protein</fullName>
    </submittedName>
</protein>
<organism evidence="1 2">
    <name type="scientific">Peribacillus frigoritolerans</name>
    <dbReference type="NCBI Taxonomy" id="450367"/>
    <lineage>
        <taxon>Bacteria</taxon>
        <taxon>Bacillati</taxon>
        <taxon>Bacillota</taxon>
        <taxon>Bacilli</taxon>
        <taxon>Bacillales</taxon>
        <taxon>Bacillaceae</taxon>
        <taxon>Peribacillus</taxon>
    </lineage>
</organism>
<reference evidence="1" key="1">
    <citation type="submission" date="2021-04" db="EMBL/GenBank/DDBJ databases">
        <title>Whole genome sequencing of Enterococci isolates from hospitalized patients.</title>
        <authorList>
            <person name="Ogoti B.M."/>
            <person name="Onyambu F.G."/>
        </authorList>
    </citation>
    <scope>NUCLEOTIDE SEQUENCE</scope>
    <source>
        <strain evidence="1">242</strain>
    </source>
</reference>
<proteinExistence type="predicted"/>